<dbReference type="Pfam" id="PF24476">
    <property type="entry name" value="DUF7580"/>
    <property type="match status" value="1"/>
</dbReference>
<sequence length="559" mass="63554">MSGLEVARLVLGIIPLAISALEHYKAGRSVVATFVKFHGQLDTLIYRLKLQRTFFYLNILDLLRNAGVSEVINKPDISEEECINILRNAKSAEEVRDYISSGHLYDTFHEILTRYETCLKAIVSKLGHIKRPPKVAKDDLKAILEKNPVGASGFAFRERLSFTIEKGSLKQLVEELSEDRLSLREMIESLKTQQVYTAKDPSNGAKDLANMLSRVQRQAMPLFEAMRKGCNCGCERKHKIFMRLDSRVPLKKSRERRLREQIEFSLIFDHHGYLQEAHVNVHEDHLSENYNTKITSGAVFAQKVTERHSEKTVNLICQHVSEAQAAGRILKLRLSNADLFVVDGPSENGRNFTAPITLADILKAGYQDDDAKMFPKEQTMLALKVTSSILQLQQTWWLGLPFNSNGIKILSLQDKPFTAAGSFPFIEQFMGEIPQPPYVKAIESDACIGPDPKTALTELAILLLEIWHHRPLEAWCQKSGKENPTSPQGRMMVAIEWLQATSRRLLPYQSQVIEQCLQVCAGSLRFWHEKEFLKMYCENIIKPLQDILGAWDTSRRAYS</sequence>
<protein>
    <recommendedName>
        <fullName evidence="2">DUF7580 domain-containing protein</fullName>
    </recommendedName>
</protein>
<dbReference type="EMBL" id="JOKZ01000040">
    <property type="protein sequence ID" value="KKP05823.1"/>
    <property type="molecule type" value="Genomic_DNA"/>
</dbReference>
<reference evidence="4" key="1">
    <citation type="journal article" date="2015" name="Genome Announc.">
        <title>Draft whole-genome sequence of the biocontrol agent Trichoderma harzianum T6776.</title>
        <authorList>
            <person name="Baroncelli R."/>
            <person name="Piaggeschi G."/>
            <person name="Fiorini L."/>
            <person name="Bertolini E."/>
            <person name="Zapparata A."/>
            <person name="Pe M.E."/>
            <person name="Sarrocco S."/>
            <person name="Vannacci G."/>
        </authorList>
    </citation>
    <scope>NUCLEOTIDE SEQUENCE [LARGE SCALE GENOMIC DNA]</scope>
    <source>
        <strain evidence="4">T6776</strain>
    </source>
</reference>
<feature type="chain" id="PRO_5002530213" description="DUF7580 domain-containing protein" evidence="1">
    <location>
        <begin position="21"/>
        <end position="559"/>
    </location>
</feature>
<dbReference type="Proteomes" id="UP000034112">
    <property type="component" value="Unassembled WGS sequence"/>
</dbReference>
<gene>
    <name evidence="3" type="ORF">THAR02_02107</name>
</gene>
<feature type="domain" description="DUF7580" evidence="2">
    <location>
        <begin position="213"/>
        <end position="546"/>
    </location>
</feature>
<evidence type="ECO:0000313" key="3">
    <source>
        <dbReference type="EMBL" id="KKP05823.1"/>
    </source>
</evidence>
<organism evidence="3 4">
    <name type="scientific">Trichoderma harzianum</name>
    <name type="common">Hypocrea lixii</name>
    <dbReference type="NCBI Taxonomy" id="5544"/>
    <lineage>
        <taxon>Eukaryota</taxon>
        <taxon>Fungi</taxon>
        <taxon>Dikarya</taxon>
        <taxon>Ascomycota</taxon>
        <taxon>Pezizomycotina</taxon>
        <taxon>Sordariomycetes</taxon>
        <taxon>Hypocreomycetidae</taxon>
        <taxon>Hypocreales</taxon>
        <taxon>Hypocreaceae</taxon>
        <taxon>Trichoderma</taxon>
    </lineage>
</organism>
<dbReference type="PANTHER" id="PTHR35186:SF4">
    <property type="entry name" value="PRION-INHIBITION AND PROPAGATION HELO DOMAIN-CONTAINING PROTEIN"/>
    <property type="match status" value="1"/>
</dbReference>
<dbReference type="InterPro" id="IPR056002">
    <property type="entry name" value="DUF7580"/>
</dbReference>
<accession>A0A0F9Y113</accession>
<evidence type="ECO:0000256" key="1">
    <source>
        <dbReference type="SAM" id="SignalP"/>
    </source>
</evidence>
<keyword evidence="1" id="KW-0732">Signal</keyword>
<comment type="caution">
    <text evidence="3">The sequence shown here is derived from an EMBL/GenBank/DDBJ whole genome shotgun (WGS) entry which is preliminary data.</text>
</comment>
<dbReference type="OrthoDB" id="3565018at2759"/>
<dbReference type="OMA" id="LCASIQQ"/>
<proteinExistence type="predicted"/>
<evidence type="ECO:0000259" key="2">
    <source>
        <dbReference type="Pfam" id="PF24476"/>
    </source>
</evidence>
<dbReference type="PANTHER" id="PTHR35186">
    <property type="entry name" value="ANK_REP_REGION DOMAIN-CONTAINING PROTEIN"/>
    <property type="match status" value="1"/>
</dbReference>
<name>A0A0F9Y113_TRIHA</name>
<evidence type="ECO:0000313" key="4">
    <source>
        <dbReference type="Proteomes" id="UP000034112"/>
    </source>
</evidence>
<dbReference type="AlphaFoldDB" id="A0A0F9Y113"/>
<feature type="signal peptide" evidence="1">
    <location>
        <begin position="1"/>
        <end position="20"/>
    </location>
</feature>